<comment type="caution">
    <text evidence="9">The sequence shown here is derived from an EMBL/GenBank/DDBJ whole genome shotgun (WGS) entry which is preliminary data.</text>
</comment>
<keyword evidence="10" id="KW-1185">Reference proteome</keyword>
<dbReference type="SMART" id="SM00382">
    <property type="entry name" value="AAA"/>
    <property type="match status" value="1"/>
</dbReference>
<dbReference type="EMBL" id="JACIIX010000001">
    <property type="protein sequence ID" value="MBB6208664.1"/>
    <property type="molecule type" value="Genomic_DNA"/>
</dbReference>
<dbReference type="InterPro" id="IPR003593">
    <property type="entry name" value="AAA+_ATPase"/>
</dbReference>
<feature type="compositionally biased region" description="Low complexity" evidence="6">
    <location>
        <begin position="422"/>
        <end position="438"/>
    </location>
</feature>
<feature type="region of interest" description="Disordered" evidence="6">
    <location>
        <begin position="422"/>
        <end position="574"/>
    </location>
</feature>
<dbReference type="SMART" id="SM00962">
    <property type="entry name" value="SRP54"/>
    <property type="match status" value="1"/>
</dbReference>
<evidence type="ECO:0000313" key="9">
    <source>
        <dbReference type="EMBL" id="MBB6208664.1"/>
    </source>
</evidence>
<dbReference type="RefSeq" id="WP_184259824.1">
    <property type="nucleotide sequence ID" value="NZ_JACIIX010000001.1"/>
</dbReference>
<accession>A0A7W9ZE80</accession>
<dbReference type="GO" id="GO:0003924">
    <property type="term" value="F:GTPase activity"/>
    <property type="evidence" value="ECO:0007669"/>
    <property type="project" value="TreeGrafter"/>
</dbReference>
<feature type="compositionally biased region" description="Low complexity" evidence="6">
    <location>
        <begin position="472"/>
        <end position="485"/>
    </location>
</feature>
<dbReference type="InterPro" id="IPR027417">
    <property type="entry name" value="P-loop_NTPase"/>
</dbReference>
<keyword evidence="9" id="KW-0282">Flagellum</keyword>
<dbReference type="Gene3D" id="3.40.50.300">
    <property type="entry name" value="P-loop containing nucleotide triphosphate hydrolases"/>
    <property type="match status" value="1"/>
</dbReference>
<dbReference type="GO" id="GO:0006614">
    <property type="term" value="P:SRP-dependent cotranslational protein targeting to membrane"/>
    <property type="evidence" value="ECO:0007669"/>
    <property type="project" value="InterPro"/>
</dbReference>
<dbReference type="Proteomes" id="UP000544872">
    <property type="component" value="Unassembled WGS sequence"/>
</dbReference>
<keyword evidence="9" id="KW-0969">Cilium</keyword>
<evidence type="ECO:0000256" key="5">
    <source>
        <dbReference type="ARBA" id="ARBA00023136"/>
    </source>
</evidence>
<dbReference type="Pfam" id="PF00448">
    <property type="entry name" value="SRP54"/>
    <property type="match status" value="1"/>
</dbReference>
<dbReference type="GO" id="GO:0005525">
    <property type="term" value="F:GTP binding"/>
    <property type="evidence" value="ECO:0007669"/>
    <property type="project" value="UniProtKB-KW"/>
</dbReference>
<dbReference type="GO" id="GO:0005886">
    <property type="term" value="C:plasma membrane"/>
    <property type="evidence" value="ECO:0007669"/>
    <property type="project" value="UniProtKB-SubCell"/>
</dbReference>
<evidence type="ECO:0000256" key="3">
    <source>
        <dbReference type="ARBA" id="ARBA00022741"/>
    </source>
</evidence>
<feature type="compositionally biased region" description="Basic and acidic residues" evidence="6">
    <location>
        <begin position="392"/>
        <end position="402"/>
    </location>
</feature>
<organism evidence="9 10">
    <name type="scientific">Novispirillum itersonii</name>
    <name type="common">Aquaspirillum itersonii</name>
    <dbReference type="NCBI Taxonomy" id="189"/>
    <lineage>
        <taxon>Bacteria</taxon>
        <taxon>Pseudomonadati</taxon>
        <taxon>Pseudomonadota</taxon>
        <taxon>Alphaproteobacteria</taxon>
        <taxon>Rhodospirillales</taxon>
        <taxon>Novispirillaceae</taxon>
        <taxon>Novispirillum</taxon>
    </lineage>
</organism>
<comment type="subcellular location">
    <subcellularLocation>
        <location evidence="1">Cell inner membrane</location>
        <topology evidence="1">Peripheral membrane protein</topology>
        <orientation evidence="1">Cytoplasmic side</orientation>
    </subcellularLocation>
</comment>
<feature type="compositionally biased region" description="Basic and acidic residues" evidence="6">
    <location>
        <begin position="564"/>
        <end position="574"/>
    </location>
</feature>
<dbReference type="PANTHER" id="PTHR43134:SF3">
    <property type="entry name" value="FLAGELLAR BIOSYNTHESIS PROTEIN FLHF"/>
    <property type="match status" value="1"/>
</dbReference>
<evidence type="ECO:0000256" key="2">
    <source>
        <dbReference type="ARBA" id="ARBA00008531"/>
    </source>
</evidence>
<comment type="similarity">
    <text evidence="2">Belongs to the GTP-binding SRP family.</text>
</comment>
<feature type="domain" description="AAA+ ATPase" evidence="7">
    <location>
        <begin position="122"/>
        <end position="272"/>
    </location>
</feature>
<evidence type="ECO:0000259" key="7">
    <source>
        <dbReference type="SMART" id="SM00382"/>
    </source>
</evidence>
<gene>
    <name evidence="9" type="ORF">FHS48_000045</name>
</gene>
<keyword evidence="3" id="KW-0547">Nucleotide-binding</keyword>
<feature type="domain" description="SRP54-type proteins GTP-binding" evidence="8">
    <location>
        <begin position="123"/>
        <end position="313"/>
    </location>
</feature>
<dbReference type="InterPro" id="IPR000897">
    <property type="entry name" value="SRP54_GTPase_dom"/>
</dbReference>
<evidence type="ECO:0000259" key="8">
    <source>
        <dbReference type="SMART" id="SM00962"/>
    </source>
</evidence>
<keyword evidence="5" id="KW-0472">Membrane</keyword>
<feature type="compositionally biased region" description="Low complexity" evidence="6">
    <location>
        <begin position="507"/>
        <end position="533"/>
    </location>
</feature>
<reference evidence="9 10" key="1">
    <citation type="submission" date="2020-08" db="EMBL/GenBank/DDBJ databases">
        <title>Genomic Encyclopedia of Type Strains, Phase IV (KMG-IV): sequencing the most valuable type-strain genomes for metagenomic binning, comparative biology and taxonomic classification.</title>
        <authorList>
            <person name="Goeker M."/>
        </authorList>
    </citation>
    <scope>NUCLEOTIDE SEQUENCE [LARGE SCALE GENOMIC DNA]</scope>
    <source>
        <strain evidence="9 10">DSM 11590</strain>
    </source>
</reference>
<dbReference type="AlphaFoldDB" id="A0A7W9ZE80"/>
<keyword evidence="9" id="KW-0966">Cell projection</keyword>
<keyword evidence="4" id="KW-0342">GTP-binding</keyword>
<proteinExistence type="inferred from homology"/>
<name>A0A7W9ZE80_NOVIT</name>
<protein>
    <submittedName>
        <fullName evidence="9">Flagellar biosynthesis GTPase FlhF</fullName>
    </submittedName>
</protein>
<feature type="compositionally biased region" description="Pro residues" evidence="6">
    <location>
        <begin position="486"/>
        <end position="498"/>
    </location>
</feature>
<dbReference type="SUPFAM" id="SSF52540">
    <property type="entry name" value="P-loop containing nucleoside triphosphate hydrolases"/>
    <property type="match status" value="1"/>
</dbReference>
<dbReference type="PANTHER" id="PTHR43134">
    <property type="entry name" value="SIGNAL RECOGNITION PARTICLE RECEPTOR SUBUNIT ALPHA"/>
    <property type="match status" value="1"/>
</dbReference>
<evidence type="ECO:0000256" key="4">
    <source>
        <dbReference type="ARBA" id="ARBA00023134"/>
    </source>
</evidence>
<sequence>MRLKSYSAVTMSEAMAMVRAELGDDAIIVSTQRASGGQGVRITAALEEHTSDQEIAEVLHGSPLSPVNETIRDCLVYHGVPPRLCERMLAAARSIDTTDATMATAGAMDELFTFAPLPSRKSPMPVMLVGPPGSGKTITVAKLAARARLAGRSVTVITADSVRAGAMEQLSAFTSILGVELKKARGASSLEAMAAEAATTSDLVYIDTPGLNPFSSEDIGYLNTLTHAVSVEAVLVLAAGGDPMEATEVAEIFAQAGATRLLATRLDMTRRLGAVLAAADAGQFMFSDVSINPHVANGLCSITPVTMARLLVPPTEESVAAAPDDWSARRSAAAPIPSSAQQAQAYATETGYGETGYAEDEYAGEGYTGDGYAAEGYDTAYGGPPLPPADRTYADPDLHDDPQPYAGDYYAAPAAAGYSPSDYDSAGYGQQPYGQNGYDPAGYTNSPAAGRGQPASGRGAYPQPTAAADSYAAPRQRSAAFAPAQAPQPAPQADPPRMPRLRSTAEPLAPAPAAGPQRPRAAAPLPRLRQPQPISSGYGGAGEDMSNMPDPEPEKSPDFFSFLDTDKDTNEARG</sequence>
<dbReference type="GO" id="GO:0005047">
    <property type="term" value="F:signal recognition particle binding"/>
    <property type="evidence" value="ECO:0007669"/>
    <property type="project" value="TreeGrafter"/>
</dbReference>
<feature type="compositionally biased region" description="Low complexity" evidence="6">
    <location>
        <begin position="329"/>
        <end position="347"/>
    </location>
</feature>
<evidence type="ECO:0000256" key="1">
    <source>
        <dbReference type="ARBA" id="ARBA00004515"/>
    </source>
</evidence>
<evidence type="ECO:0000313" key="10">
    <source>
        <dbReference type="Proteomes" id="UP000544872"/>
    </source>
</evidence>
<evidence type="ECO:0000256" key="6">
    <source>
        <dbReference type="SAM" id="MobiDB-lite"/>
    </source>
</evidence>
<feature type="region of interest" description="Disordered" evidence="6">
    <location>
        <begin position="375"/>
        <end position="409"/>
    </location>
</feature>
<feature type="region of interest" description="Disordered" evidence="6">
    <location>
        <begin position="321"/>
        <end position="347"/>
    </location>
</feature>